<dbReference type="InterPro" id="IPR013783">
    <property type="entry name" value="Ig-like_fold"/>
</dbReference>
<dbReference type="Pfam" id="PF12951">
    <property type="entry name" value="PATR"/>
    <property type="match status" value="2"/>
</dbReference>
<dbReference type="RefSeq" id="WP_232417761.1">
    <property type="nucleotide sequence ID" value="NZ_CP101990.1"/>
</dbReference>
<dbReference type="Gene3D" id="2.60.40.2700">
    <property type="match status" value="3"/>
</dbReference>
<organism evidence="4 5">
    <name type="scientific">Aeromicrobium duanguangcaii</name>
    <dbReference type="NCBI Taxonomy" id="2968086"/>
    <lineage>
        <taxon>Bacteria</taxon>
        <taxon>Bacillati</taxon>
        <taxon>Actinomycetota</taxon>
        <taxon>Actinomycetes</taxon>
        <taxon>Propionibacteriales</taxon>
        <taxon>Nocardioidaceae</taxon>
        <taxon>Aeromicrobium</taxon>
    </lineage>
</organism>
<proteinExistence type="predicted"/>
<evidence type="ECO:0000259" key="3">
    <source>
        <dbReference type="Pfam" id="PF16640"/>
    </source>
</evidence>
<feature type="region of interest" description="Disordered" evidence="2">
    <location>
        <begin position="525"/>
        <end position="552"/>
    </location>
</feature>
<keyword evidence="5" id="KW-1185">Reference proteome</keyword>
<evidence type="ECO:0000256" key="1">
    <source>
        <dbReference type="ARBA" id="ARBA00022729"/>
    </source>
</evidence>
<dbReference type="NCBIfam" id="TIGR02601">
    <property type="entry name" value="autotrns_rpt"/>
    <property type="match status" value="2"/>
</dbReference>
<dbReference type="InterPro" id="IPR032109">
    <property type="entry name" value="Big_3_5"/>
</dbReference>
<accession>A0ABY5KEW3</accession>
<evidence type="ECO:0000256" key="2">
    <source>
        <dbReference type="SAM" id="MobiDB-lite"/>
    </source>
</evidence>
<reference evidence="4 5" key="1">
    <citation type="submission" date="2022-07" db="EMBL/GenBank/DDBJ databases">
        <title>Novel species in genus Aeromicrobium.</title>
        <authorList>
            <person name="Ye L."/>
        </authorList>
    </citation>
    <scope>NUCLEOTIDE SEQUENCE [LARGE SCALE GENOMIC DNA]</scope>
    <source>
        <strain evidence="5">zg-Y50</strain>
    </source>
</reference>
<name>A0ABY5KEW3_9ACTN</name>
<evidence type="ECO:0000313" key="5">
    <source>
        <dbReference type="Proteomes" id="UP001315860"/>
    </source>
</evidence>
<protein>
    <submittedName>
        <fullName evidence="4">Ig-like domain repeat protein</fullName>
    </submittedName>
</protein>
<dbReference type="Proteomes" id="UP001315860">
    <property type="component" value="Chromosome"/>
</dbReference>
<dbReference type="InterPro" id="IPR013425">
    <property type="entry name" value="Autotrns_rpt"/>
</dbReference>
<dbReference type="Pfam" id="PF16640">
    <property type="entry name" value="Big_3_5"/>
    <property type="match status" value="1"/>
</dbReference>
<keyword evidence="1" id="KW-0732">Signal</keyword>
<sequence length="1163" mass="116275">MAFSGLSIAPATAVSDTSTWTGLGADSKWSTAGNWDIVPSAGANLVFPDISDSARHTSVNDFAAGTAFGTITVQDSGYAISGASLVPTGVAADFSGTSTISAPLRLSASEPVTSVAGAATLALSGTLTGASGFTKSGTGTLTLSAANSYAGVTRVDAGTLAIANSSALGAWSTDNGTEVSAGATLEVRDTINTSEPIRIAGDGVGGAGALDNGTGNNVVQGVTMTGDSTIGGAAGTFLLIPSTLGQSGGSARLTKAGAGILDVLATASHTGGTVVAAGTLATEGTVGGPVAVRAGATVSGAGGNLGDVTSSGGTVTAGYSSSPFSSDAASLTLDSSSTFHAQLNGPAEGNGSTGHSRLHIARDVQLAGATLTAAIGGGYAPSPGAELTIIAVAGATAITGTFKDLPEGALVTPTGGAGGKFRISYIGGTGNDIVLTYFAGSTTALTVSPNPSAPGQTVTLKASVQPTNATGTVTFTDGATTLGTSSLVNGTATLTTAALAKGVHSLTATYNGDESFVPSASTTVTQSVVEPDPVPDTRITEGPVEGSVDNPMTASFTFDSPDSDVASYECSLDGAAFAACASPAAYSGLNGGNHTFSVRAVDEGGQRDPTPAVRSWSVTGSFVVTGGLAITGTAKVGQTLTAMSTVGTTPASTSVSGQWWRGETPIPGATGTTYVLTNDDVSSVISYRETRTRTGYRSITISSGESEVVTGGIITLDAPTISGEARVDEVLTATPGSVSPSDAAVTLTWHVDGETTGVSGPTYTVQPADVGLPITVTARATKNDHDPVSRTSVATDDVAKAVFATAPSATVSGVLKVGEELTAGHGSPTPEPDSMTYQWFAGGDAITGATSRTFTVQKAQQGLPITVTVTAVRAGYVDASNTSFASAPVVTNRAPSLTLTPTAKRLRQGKSTTLSWTSDDAVTLKASGAWSGTKAASGNETVKPARAGTQTYVLSATNAAGTTTAQVAIQVALPPKKLKLKARASVKAGRTFSVSTSGLAPREVYTVRIGGKKVASGKASSAGRVKRTVRVPASTKAGKRLVRVSGSLTDRTGTRRIKVVKVKPRAKALTLSLRESSVRASDDQRITVRNLRPGEKVEVRYLGLRISAEGARADAKGVYVKTFDVGITWGPKTVTATGLTTGRSVSGRFSVVNRCPQGGFYCS</sequence>
<feature type="domain" description="Bacterial Ig-like" evidence="3">
    <location>
        <begin position="445"/>
        <end position="528"/>
    </location>
</feature>
<dbReference type="Gene3D" id="2.60.40.10">
    <property type="entry name" value="Immunoglobulins"/>
    <property type="match status" value="1"/>
</dbReference>
<dbReference type="EMBL" id="CP101990">
    <property type="protein sequence ID" value="UUI68849.1"/>
    <property type="molecule type" value="Genomic_DNA"/>
</dbReference>
<evidence type="ECO:0000313" key="4">
    <source>
        <dbReference type="EMBL" id="UUI68849.1"/>
    </source>
</evidence>
<gene>
    <name evidence="4" type="ORF">NP095_01705</name>
</gene>